<dbReference type="InterPro" id="IPR052344">
    <property type="entry name" value="Transposase-related"/>
</dbReference>
<dbReference type="EMBL" id="OCSU01000002">
    <property type="protein sequence ID" value="SOE81303.1"/>
    <property type="molecule type" value="Genomic_DNA"/>
</dbReference>
<dbReference type="Proteomes" id="UP000219522">
    <property type="component" value="Unassembled WGS sequence"/>
</dbReference>
<dbReference type="InterPro" id="IPR019993">
    <property type="entry name" value="RecB_nuclease_TM0106_put"/>
</dbReference>
<dbReference type="AlphaFoldDB" id="A0A7Z7I8W5"/>
<comment type="caution">
    <text evidence="3">The sequence shown here is derived from an EMBL/GenBank/DDBJ whole genome shotgun (WGS) entry which is preliminary data.</text>
</comment>
<evidence type="ECO:0000259" key="2">
    <source>
        <dbReference type="Pfam" id="PF13482"/>
    </source>
</evidence>
<keyword evidence="4" id="KW-1185">Reference proteome</keyword>
<dbReference type="Pfam" id="PF03050">
    <property type="entry name" value="DDE_Tnp_IS66"/>
    <property type="match status" value="1"/>
</dbReference>
<dbReference type="InterPro" id="IPR004291">
    <property type="entry name" value="Transposase_IS66_central"/>
</dbReference>
<reference evidence="3 4" key="1">
    <citation type="submission" date="2017-09" db="EMBL/GenBank/DDBJ databases">
        <authorList>
            <person name="Varghese N."/>
            <person name="Submissions S."/>
        </authorList>
    </citation>
    <scope>NUCLEOTIDE SEQUENCE [LARGE SCALE GENOMIC DNA]</scope>
    <source>
        <strain evidence="3 4">OK806</strain>
    </source>
</reference>
<evidence type="ECO:0000313" key="3">
    <source>
        <dbReference type="EMBL" id="SOE81303.1"/>
    </source>
</evidence>
<sequence>MLTHSEVFDSYIKCPTKCWLLLSGAQPTQSMFASWDASRADRYRSEVTDRLLGKISRDQHVSSVYQHRDLRLSIEHLRSATWRFAINVTLSLDVGGRAGIEKEGNVDSFTAGNGLLPEADQQARPAIEIRLDAIEKLPPVGRGKLSTFIPIRFFASNQISSSERMTLALDALALTEMLGRPVQFGKIIHGDEHSIMNIKTAALFGQLRRHSDAIETLTHQKTPPHVTLIRHCAECQFRTLCRQVAIEKDDLTLLSNMNAKERQKLNEKGIFTVTQLSYTFRPRRKSIKRADKAEKFTQALRALSLRENKIYVSGRAAFEFDGTPVFLDVEGLPDRDFYYLIGFRVGSGQCVKSHSLWADDKQDEARIWQQFLRILVRIDRPQIIHYGSYESRFFAKMRARYASVANSKTEYALDHAINLLSVIYSKIYFPTFSNGLKEIGQKLGCRWTDPDASGAASIVWREQWDSTRSNDLRDKILLYNEEDCLALSTVADTVKALCERKGDLENWKAPGNEAVVNIDSIKRQKIFPLGRNDFVLPELDQINRAAYWDYQRTRIILRTDKHVKEAEKAQSRSSKKVLIVDKIVNHFTRPDCCPNCNDNRFEAHRLRRRTVLDIAFGRHGIKRWIVRHIDRGYLCKSCGFSFYGSDSQTLHSKYGWGFRSYVIYQLIELKIPGTTISRSLNQLLGFSIPHSAVPLQKRLASSYYEETYNEILNQLVSGSLIHVDETQVTIDRSTSYVWVFASHNSVAYKYTDSREGEMVQEILLNFKGVLVTDFYSAYDSIRCPQQKCLIHLIRDINEDLLKNPFDVEFKQLVSDFSAMLKSIIETVDRFGLKARFLRKHKRQVAAFFRMASTRHFESELTKKYLKRFIKNADRLFTFLDYDNVPWNNNNAEHAIKPFAMLRHHIGGLSSPKGIKEYLILLSIEETCKYRGVRFLDFLLSGERSIDTFCAMPRSRLRSCSSAGIAANT</sequence>
<dbReference type="Pfam" id="PF13482">
    <property type="entry name" value="RNase_H_2"/>
    <property type="match status" value="1"/>
</dbReference>
<dbReference type="InterPro" id="IPR038720">
    <property type="entry name" value="YprB_RNase_H-like_dom"/>
</dbReference>
<organism evidence="3 4">
    <name type="scientific">Caballeronia arationis</name>
    <dbReference type="NCBI Taxonomy" id="1777142"/>
    <lineage>
        <taxon>Bacteria</taxon>
        <taxon>Pseudomonadati</taxon>
        <taxon>Pseudomonadota</taxon>
        <taxon>Betaproteobacteria</taxon>
        <taxon>Burkholderiales</taxon>
        <taxon>Burkholderiaceae</taxon>
        <taxon>Caballeronia</taxon>
    </lineage>
</organism>
<dbReference type="PANTHER" id="PTHR33678">
    <property type="entry name" value="BLL1576 PROTEIN"/>
    <property type="match status" value="1"/>
</dbReference>
<feature type="domain" description="YprB ribonuclease H-like" evidence="2">
    <location>
        <begin position="325"/>
        <end position="493"/>
    </location>
</feature>
<accession>A0A7Z7I8W5</accession>
<evidence type="ECO:0000313" key="4">
    <source>
        <dbReference type="Proteomes" id="UP000219522"/>
    </source>
</evidence>
<protein>
    <submittedName>
        <fullName evidence="3">RecB family nuclease, putative, TM0106 family</fullName>
    </submittedName>
</protein>
<evidence type="ECO:0000259" key="1">
    <source>
        <dbReference type="Pfam" id="PF03050"/>
    </source>
</evidence>
<dbReference type="NCBIfam" id="NF033517">
    <property type="entry name" value="transpos_IS66"/>
    <property type="match status" value="1"/>
</dbReference>
<proteinExistence type="predicted"/>
<name>A0A7Z7I8W5_9BURK</name>
<dbReference type="NCBIfam" id="TIGR03491">
    <property type="entry name" value="TM0106 family RecB-like putative nuclease"/>
    <property type="match status" value="1"/>
</dbReference>
<gene>
    <name evidence="3" type="ORF">SAMN05446927_4579</name>
</gene>
<feature type="domain" description="Transposase IS66 central" evidence="1">
    <location>
        <begin position="653"/>
        <end position="914"/>
    </location>
</feature>
<dbReference type="PANTHER" id="PTHR33678:SF2">
    <property type="match status" value="1"/>
</dbReference>
<dbReference type="RefSeq" id="WP_097190297.1">
    <property type="nucleotide sequence ID" value="NZ_OCSU01000002.1"/>
</dbReference>